<dbReference type="AlphaFoldDB" id="A0A0E9XUY0"/>
<evidence type="ECO:0000313" key="1">
    <source>
        <dbReference type="EMBL" id="JAI06455.1"/>
    </source>
</evidence>
<protein>
    <submittedName>
        <fullName evidence="1">Uncharacterized protein</fullName>
    </submittedName>
</protein>
<name>A0A0E9XUY0_ANGAN</name>
<reference evidence="1" key="2">
    <citation type="journal article" date="2015" name="Fish Shellfish Immunol.">
        <title>Early steps in the European eel (Anguilla anguilla)-Vibrio vulnificus interaction in the gills: Role of the RtxA13 toxin.</title>
        <authorList>
            <person name="Callol A."/>
            <person name="Pajuelo D."/>
            <person name="Ebbesson L."/>
            <person name="Teles M."/>
            <person name="MacKenzie S."/>
            <person name="Amaro C."/>
        </authorList>
    </citation>
    <scope>NUCLEOTIDE SEQUENCE</scope>
</reference>
<dbReference type="EMBL" id="GBXM01002123">
    <property type="protein sequence ID" value="JAI06455.1"/>
    <property type="molecule type" value="Transcribed_RNA"/>
</dbReference>
<reference evidence="1" key="1">
    <citation type="submission" date="2014-11" db="EMBL/GenBank/DDBJ databases">
        <authorList>
            <person name="Amaro Gonzalez C."/>
        </authorList>
    </citation>
    <scope>NUCLEOTIDE SEQUENCE</scope>
</reference>
<organism evidence="1">
    <name type="scientific">Anguilla anguilla</name>
    <name type="common">European freshwater eel</name>
    <name type="synonym">Muraena anguilla</name>
    <dbReference type="NCBI Taxonomy" id="7936"/>
    <lineage>
        <taxon>Eukaryota</taxon>
        <taxon>Metazoa</taxon>
        <taxon>Chordata</taxon>
        <taxon>Craniata</taxon>
        <taxon>Vertebrata</taxon>
        <taxon>Euteleostomi</taxon>
        <taxon>Actinopterygii</taxon>
        <taxon>Neopterygii</taxon>
        <taxon>Teleostei</taxon>
        <taxon>Anguilliformes</taxon>
        <taxon>Anguillidae</taxon>
        <taxon>Anguilla</taxon>
    </lineage>
</organism>
<proteinExistence type="predicted"/>
<accession>A0A0E9XUY0</accession>
<sequence length="69" mass="8152">MRFEYHSLTLSIDGWGYSDQQTSRQPETVPASVQLKHKMKENSYFKLNKTYTPLSFLFFKEMEPNPCSL</sequence>